<evidence type="ECO:0000256" key="3">
    <source>
        <dbReference type="ARBA" id="ARBA00022679"/>
    </source>
</evidence>
<dbReference type="FunFam" id="3.90.980.10:FF:000001">
    <property type="entry name" value="DNA primase"/>
    <property type="match status" value="1"/>
</dbReference>
<keyword evidence="8 12" id="KW-0862">Zinc</keyword>
<dbReference type="OrthoDB" id="9803773at2"/>
<evidence type="ECO:0000256" key="4">
    <source>
        <dbReference type="ARBA" id="ARBA00022695"/>
    </source>
</evidence>
<dbReference type="InterPro" id="IPR036977">
    <property type="entry name" value="DNA_primase_Znf_CHC2"/>
</dbReference>
<gene>
    <name evidence="12 16" type="primary">dnaG</name>
    <name evidence="16" type="ORF">R28058_08901</name>
</gene>
<evidence type="ECO:0000256" key="11">
    <source>
        <dbReference type="ARBA" id="ARBA00023163"/>
    </source>
</evidence>
<comment type="cofactor">
    <cofactor evidence="12 13 14">
        <name>Zn(2+)</name>
        <dbReference type="ChEBI" id="CHEBI:29105"/>
    </cofactor>
    <text evidence="12 13 14">Binds 1 zinc ion per monomer.</text>
</comment>
<dbReference type="Pfam" id="PF10410">
    <property type="entry name" value="DnaB_bind"/>
    <property type="match status" value="1"/>
</dbReference>
<evidence type="ECO:0000259" key="15">
    <source>
        <dbReference type="PROSITE" id="PS50880"/>
    </source>
</evidence>
<dbReference type="InterPro" id="IPR006171">
    <property type="entry name" value="TOPRIM_dom"/>
</dbReference>
<comment type="similarity">
    <text evidence="12 13">Belongs to the DnaG primase family.</text>
</comment>
<evidence type="ECO:0000313" key="17">
    <source>
        <dbReference type="Proteomes" id="UP000049127"/>
    </source>
</evidence>
<dbReference type="AlphaFoldDB" id="A0A0C7QQX1"/>
<sequence>MIDIKDTIEEIKSRSDIVKVISDYIKVQQSGSNYKGLCPFHGEKTPSFYINTSKQIYKCFGCGEGGDVINFIMKIENLEFMDAVKLLAKDCGIEINTNMDEQSKIRMEKIKKFQDINTEAARYYFSNLIKDKNYGYEYLRKRGLDDKIIKKFGLGYAPKAWTNLVDYLISKGYDKNTLVECGLVTYKENGNKYYDRFINRVIFPIFDYRGNVIGFGGRVLDDALPKYLNSPDTLAFNKKYNLYGLNFARKNISNRTMILVEGYMDLISLYQYGIRNVCATLGTALTLEQGKLLKRYVDTVVISYDSDEAGVKATLRAIDILTSANINVKVLNLKDVKDPDEFIRKYGLVEYQQAIENAVHYIKYKIVQCKKNYDLTKDEDRLKFTKESTKIIKTLKSAVDIDYYIKFLSLESKISEDSLKKEVYGNNYKPRYNEKFKNQKYVKRDENAYKKPSIINNGNEFIEKTLIRIILENKDLRTWINLKFDENDFILKENKEILKFIIKNEDLDKITIDKLKSLNLSEEYLENLYSIKIENINLNDNKSIEEVIKKVKRNKLQYDIDNLLKMQKELETNKSNDNSNSKEVDVQVMEIAIKIVELRRLLQQI</sequence>
<dbReference type="SUPFAM" id="SSF57783">
    <property type="entry name" value="Zinc beta-ribbon"/>
    <property type="match status" value="1"/>
</dbReference>
<dbReference type="Gene3D" id="3.90.580.10">
    <property type="entry name" value="Zinc finger, CHC2-type domain"/>
    <property type="match status" value="1"/>
</dbReference>
<dbReference type="FunFam" id="3.90.580.10:FF:000001">
    <property type="entry name" value="DNA primase"/>
    <property type="match status" value="1"/>
</dbReference>
<name>A0A0C7QQX1_PARSO</name>
<dbReference type="RefSeq" id="WP_055341607.1">
    <property type="nucleotide sequence ID" value="NZ_CEKZ01000003.1"/>
</dbReference>
<comment type="subunit">
    <text evidence="12">Monomer. Interacts with DnaB.</text>
</comment>
<dbReference type="InterPro" id="IPR034151">
    <property type="entry name" value="TOPRIM_DnaG_bac"/>
</dbReference>
<dbReference type="InterPro" id="IPR037068">
    <property type="entry name" value="DNA_primase_core_N_sf"/>
</dbReference>
<comment type="catalytic activity">
    <reaction evidence="12">
        <text>ssDNA + n NTP = ssDNA/pppN(pN)n-1 hybrid + (n-1) diphosphate.</text>
        <dbReference type="EC" id="2.7.7.101"/>
    </reaction>
</comment>
<keyword evidence="1 12" id="KW-0240">DNA-directed RNA polymerase</keyword>
<evidence type="ECO:0000313" key="16">
    <source>
        <dbReference type="EMBL" id="CEQ03157.1"/>
    </source>
</evidence>
<comment type="function">
    <text evidence="12 13">RNA polymerase that catalyzes the synthesis of short RNA molecules used as primers for DNA polymerase during DNA replication.</text>
</comment>
<keyword evidence="2 12" id="KW-0639">Primosome</keyword>
<dbReference type="PIRSF" id="PIRSF002811">
    <property type="entry name" value="DnaG"/>
    <property type="match status" value="1"/>
</dbReference>
<evidence type="ECO:0000256" key="5">
    <source>
        <dbReference type="ARBA" id="ARBA00022705"/>
    </source>
</evidence>
<dbReference type="PROSITE" id="PS50880">
    <property type="entry name" value="TOPRIM"/>
    <property type="match status" value="1"/>
</dbReference>
<evidence type="ECO:0000256" key="7">
    <source>
        <dbReference type="ARBA" id="ARBA00022771"/>
    </source>
</evidence>
<reference evidence="17" key="1">
    <citation type="submission" date="2015-01" db="EMBL/GenBank/DDBJ databases">
        <authorList>
            <person name="Aslett M.A."/>
            <person name="De Silva N."/>
        </authorList>
    </citation>
    <scope>NUCLEOTIDE SEQUENCE [LARGE SCALE GENOMIC DNA]</scope>
    <source>
        <strain evidence="17">R28058</strain>
    </source>
</reference>
<dbReference type="PANTHER" id="PTHR30313:SF2">
    <property type="entry name" value="DNA PRIMASE"/>
    <property type="match status" value="1"/>
</dbReference>
<organism evidence="16 17">
    <name type="scientific">Paraclostridium sordellii</name>
    <name type="common">Clostridium sordellii</name>
    <dbReference type="NCBI Taxonomy" id="1505"/>
    <lineage>
        <taxon>Bacteria</taxon>
        <taxon>Bacillati</taxon>
        <taxon>Bacillota</taxon>
        <taxon>Clostridia</taxon>
        <taxon>Peptostreptococcales</taxon>
        <taxon>Peptostreptococcaceae</taxon>
        <taxon>Paraclostridium</taxon>
    </lineage>
</organism>
<protein>
    <recommendedName>
        <fullName evidence="12 13">DNA primase</fullName>
        <ecNumber evidence="12">2.7.7.101</ecNumber>
    </recommendedName>
</protein>
<evidence type="ECO:0000256" key="8">
    <source>
        <dbReference type="ARBA" id="ARBA00022833"/>
    </source>
</evidence>
<evidence type="ECO:0000256" key="13">
    <source>
        <dbReference type="PIRNR" id="PIRNR002811"/>
    </source>
</evidence>
<dbReference type="InterPro" id="IPR002694">
    <property type="entry name" value="Znf_CHC2"/>
</dbReference>
<dbReference type="EMBL" id="CEKZ01000003">
    <property type="protein sequence ID" value="CEQ03157.1"/>
    <property type="molecule type" value="Genomic_DNA"/>
</dbReference>
<feature type="domain" description="Toprim" evidence="15">
    <location>
        <begin position="255"/>
        <end position="336"/>
    </location>
</feature>
<keyword evidence="11 12" id="KW-0804">Transcription</keyword>
<evidence type="ECO:0000256" key="12">
    <source>
        <dbReference type="HAMAP-Rule" id="MF_00974"/>
    </source>
</evidence>
<evidence type="ECO:0000256" key="1">
    <source>
        <dbReference type="ARBA" id="ARBA00022478"/>
    </source>
</evidence>
<dbReference type="InterPro" id="IPR050219">
    <property type="entry name" value="DnaG_primase"/>
</dbReference>
<dbReference type="SMART" id="SM00400">
    <property type="entry name" value="ZnF_CHCC"/>
    <property type="match status" value="1"/>
</dbReference>
<evidence type="ECO:0000256" key="9">
    <source>
        <dbReference type="ARBA" id="ARBA00022842"/>
    </source>
</evidence>
<dbReference type="HAMAP" id="MF_00974">
    <property type="entry name" value="DNA_primase_DnaG"/>
    <property type="match status" value="1"/>
</dbReference>
<dbReference type="GO" id="GO:0006269">
    <property type="term" value="P:DNA replication, synthesis of primer"/>
    <property type="evidence" value="ECO:0007669"/>
    <property type="project" value="UniProtKB-UniRule"/>
</dbReference>
<keyword evidence="4 12" id="KW-0548">Nucleotidyltransferase</keyword>
<dbReference type="Pfam" id="PF01807">
    <property type="entry name" value="Zn_ribbon_DnaG"/>
    <property type="match status" value="1"/>
</dbReference>
<dbReference type="Pfam" id="PF08275">
    <property type="entry name" value="DNAG_N"/>
    <property type="match status" value="1"/>
</dbReference>
<keyword evidence="3 12" id="KW-0808">Transferase</keyword>
<dbReference type="GO" id="GO:1990077">
    <property type="term" value="C:primosome complex"/>
    <property type="evidence" value="ECO:0007669"/>
    <property type="project" value="UniProtKB-KW"/>
</dbReference>
<dbReference type="GO" id="GO:0003677">
    <property type="term" value="F:DNA binding"/>
    <property type="evidence" value="ECO:0007669"/>
    <property type="project" value="UniProtKB-KW"/>
</dbReference>
<dbReference type="InterPro" id="IPR013264">
    <property type="entry name" value="DNAG_N"/>
</dbReference>
<keyword evidence="9" id="KW-0460">Magnesium</keyword>
<feature type="zinc finger region" description="CHC2-type" evidence="12 14">
    <location>
        <begin position="38"/>
        <end position="62"/>
    </location>
</feature>
<dbReference type="GO" id="GO:0003899">
    <property type="term" value="F:DNA-directed RNA polymerase activity"/>
    <property type="evidence" value="ECO:0007669"/>
    <property type="project" value="UniProtKB-UniRule"/>
</dbReference>
<dbReference type="EC" id="2.7.7.101" evidence="12"/>
<dbReference type="GO" id="GO:0005737">
    <property type="term" value="C:cytoplasm"/>
    <property type="evidence" value="ECO:0007669"/>
    <property type="project" value="TreeGrafter"/>
</dbReference>
<dbReference type="GO" id="GO:0000428">
    <property type="term" value="C:DNA-directed RNA polymerase complex"/>
    <property type="evidence" value="ECO:0007669"/>
    <property type="project" value="UniProtKB-KW"/>
</dbReference>
<dbReference type="GO" id="GO:0008270">
    <property type="term" value="F:zinc ion binding"/>
    <property type="evidence" value="ECO:0007669"/>
    <property type="project" value="UniProtKB-UniRule"/>
</dbReference>
<proteinExistence type="inferred from homology"/>
<dbReference type="SUPFAM" id="SSF56731">
    <property type="entry name" value="DNA primase core"/>
    <property type="match status" value="1"/>
</dbReference>
<dbReference type="Pfam" id="PF13155">
    <property type="entry name" value="Toprim_2"/>
    <property type="match status" value="1"/>
</dbReference>
<keyword evidence="10 12" id="KW-0238">DNA-binding</keyword>
<dbReference type="Gene3D" id="3.40.1360.10">
    <property type="match status" value="1"/>
</dbReference>
<dbReference type="PANTHER" id="PTHR30313">
    <property type="entry name" value="DNA PRIMASE"/>
    <property type="match status" value="1"/>
</dbReference>
<dbReference type="Gene3D" id="3.90.980.10">
    <property type="entry name" value="DNA primase, catalytic core, N-terminal domain"/>
    <property type="match status" value="1"/>
</dbReference>
<keyword evidence="7 12" id="KW-0863">Zinc-finger</keyword>
<keyword evidence="5 12" id="KW-0235">DNA replication</keyword>
<dbReference type="NCBIfam" id="TIGR01391">
    <property type="entry name" value="dnaG"/>
    <property type="match status" value="1"/>
</dbReference>
<dbReference type="InterPro" id="IPR006295">
    <property type="entry name" value="DNA_primase_DnaG"/>
</dbReference>
<comment type="domain">
    <text evidence="12">Contains an N-terminal zinc-binding domain, a central core domain that contains the primase activity, and a C-terminal DnaB-binding domain.</text>
</comment>
<evidence type="ECO:0000256" key="10">
    <source>
        <dbReference type="ARBA" id="ARBA00023125"/>
    </source>
</evidence>
<dbReference type="InterPro" id="IPR030846">
    <property type="entry name" value="DnaG_bac"/>
</dbReference>
<dbReference type="InterPro" id="IPR019475">
    <property type="entry name" value="DNA_primase_DnaB-bd"/>
</dbReference>
<dbReference type="SMART" id="SM00493">
    <property type="entry name" value="TOPRIM"/>
    <property type="match status" value="1"/>
</dbReference>
<evidence type="ECO:0000256" key="6">
    <source>
        <dbReference type="ARBA" id="ARBA00022723"/>
    </source>
</evidence>
<dbReference type="CDD" id="cd03364">
    <property type="entry name" value="TOPRIM_DnaG_primases"/>
    <property type="match status" value="1"/>
</dbReference>
<evidence type="ECO:0000256" key="14">
    <source>
        <dbReference type="PIRSR" id="PIRSR002811-1"/>
    </source>
</evidence>
<keyword evidence="6 12" id="KW-0479">Metal-binding</keyword>
<evidence type="ECO:0000256" key="2">
    <source>
        <dbReference type="ARBA" id="ARBA00022515"/>
    </source>
</evidence>
<dbReference type="Proteomes" id="UP000049127">
    <property type="component" value="Unassembled WGS sequence"/>
</dbReference>
<accession>A0A0C7QQX1</accession>